<keyword evidence="1" id="KW-1133">Transmembrane helix</keyword>
<dbReference type="RefSeq" id="WP_195000607.1">
    <property type="nucleotide sequence ID" value="NZ_JADLQN010000001.1"/>
</dbReference>
<proteinExistence type="predicted"/>
<evidence type="ECO:0000313" key="2">
    <source>
        <dbReference type="EMBL" id="MBF6353743.1"/>
    </source>
</evidence>
<evidence type="ECO:0000313" key="3">
    <source>
        <dbReference type="Proteomes" id="UP000707731"/>
    </source>
</evidence>
<gene>
    <name evidence="2" type="ORF">IU449_04125</name>
</gene>
<feature type="transmembrane region" description="Helical" evidence="1">
    <location>
        <begin position="44"/>
        <end position="65"/>
    </location>
</feature>
<accession>A0ABS0DAK7</accession>
<feature type="transmembrane region" description="Helical" evidence="1">
    <location>
        <begin position="72"/>
        <end position="93"/>
    </location>
</feature>
<reference evidence="2 3" key="1">
    <citation type="submission" date="2020-10" db="EMBL/GenBank/DDBJ databases">
        <title>Identification of Nocardia species via Next-generation sequencing and recognition of intraspecies genetic diversity.</title>
        <authorList>
            <person name="Li P."/>
            <person name="Li P."/>
            <person name="Lu B."/>
        </authorList>
    </citation>
    <scope>NUCLEOTIDE SEQUENCE [LARGE SCALE GENOMIC DNA]</scope>
    <source>
        <strain evidence="2 3">BJ06-0143</strain>
    </source>
</reference>
<name>A0ABS0DAK7_9NOCA</name>
<comment type="caution">
    <text evidence="2">The sequence shown here is derived from an EMBL/GenBank/DDBJ whole genome shotgun (WGS) entry which is preliminary data.</text>
</comment>
<keyword evidence="3" id="KW-1185">Reference proteome</keyword>
<organism evidence="2 3">
    <name type="scientific">Nocardia higoensis</name>
    <dbReference type="NCBI Taxonomy" id="228599"/>
    <lineage>
        <taxon>Bacteria</taxon>
        <taxon>Bacillati</taxon>
        <taxon>Actinomycetota</taxon>
        <taxon>Actinomycetes</taxon>
        <taxon>Mycobacteriales</taxon>
        <taxon>Nocardiaceae</taxon>
        <taxon>Nocardia</taxon>
    </lineage>
</organism>
<evidence type="ECO:0000256" key="1">
    <source>
        <dbReference type="SAM" id="Phobius"/>
    </source>
</evidence>
<protein>
    <submittedName>
        <fullName evidence="2">Uncharacterized protein</fullName>
    </submittedName>
</protein>
<keyword evidence="1" id="KW-0472">Membrane</keyword>
<dbReference type="Proteomes" id="UP000707731">
    <property type="component" value="Unassembled WGS sequence"/>
</dbReference>
<keyword evidence="1" id="KW-0812">Transmembrane</keyword>
<dbReference type="EMBL" id="JADLQN010000001">
    <property type="protein sequence ID" value="MBF6353743.1"/>
    <property type="molecule type" value="Genomic_DNA"/>
</dbReference>
<sequence>MRAALTGMSSFVAFWAYAGAVGLAGGGADLGSEVEARLPFHSKIFAGTALAAIVGVPMTATAVLAGRSRSPAGPVGVGSGLLLTGWVTVQPFIIRRFSWMQPAFGALGLGTAALAWRLWSEDIAEEVTPPVRYSP</sequence>